<dbReference type="Proteomes" id="UP001174314">
    <property type="component" value="Chromosome"/>
</dbReference>
<sequence length="491" mass="52889">MKAIESSEWVIDGALTVWEPSAQMAEAPKDTPTDPTPPSFLQKDHIRGVLTQRQAGNTHRAYTCAVATLPGPLNPDAMTQAVNNFVRSHEGLRSTFVVNTDTAGAQGTDGGASDAAAAKPSGGQPEFGGASVERKTVPASVIDLVPRLLAEAPDDAGETTANDILNDYLPTHAVFDHFPGFVIGAVDKGKYCEVFYAVDHAFGDGLSLCVGILELMARYTGTPAPGLVEDTHPSFVEYTREEYQRAATVTPDSPGVKLMQEFVQVTGGVPRFPLPTGIENNEPQPVKETQADFTLADANDVKVLRSLAHEKGVSFSTVVFALLALAEHKAAKTSRYSTIVVNSTRGKKYATSQGWFCNFNPLTFDITSETLDDILPTVAEAQQKMREVLYEPVHASIMPLLATGAVDASIFDSPQLVTYMDLSWFTEPQGSNIRLLTGTGKTKNASLWVFRNPDGLLVGSQAPDNPVAAESLQTFFHAFRDAVQDAVSRRQ</sequence>
<name>A0AAU0PXH6_9CORY</name>
<evidence type="ECO:0000313" key="3">
    <source>
        <dbReference type="Proteomes" id="UP001174314"/>
    </source>
</evidence>
<dbReference type="EMBL" id="CP137757">
    <property type="protein sequence ID" value="WPF25176.1"/>
    <property type="molecule type" value="Genomic_DNA"/>
</dbReference>
<evidence type="ECO:0000313" key="2">
    <source>
        <dbReference type="EMBL" id="WPF25176.1"/>
    </source>
</evidence>
<keyword evidence="3" id="KW-1185">Reference proteome</keyword>
<dbReference type="AlphaFoldDB" id="A0AAU0PXH6"/>
<feature type="compositionally biased region" description="Low complexity" evidence="1">
    <location>
        <begin position="103"/>
        <end position="118"/>
    </location>
</feature>
<protein>
    <recommendedName>
        <fullName evidence="4">Condensation domain-containing protein</fullName>
    </recommendedName>
</protein>
<organism evidence="2 3">
    <name type="scientific">Corynebacterium pseudokroppenstedtii</name>
    <dbReference type="NCBI Taxonomy" id="2804917"/>
    <lineage>
        <taxon>Bacteria</taxon>
        <taxon>Bacillati</taxon>
        <taxon>Actinomycetota</taxon>
        <taxon>Actinomycetes</taxon>
        <taxon>Mycobacteriales</taxon>
        <taxon>Corynebacteriaceae</taxon>
        <taxon>Corynebacterium</taxon>
    </lineage>
</organism>
<accession>A0AAU0PXH6</accession>
<reference evidence="2 3" key="1">
    <citation type="submission" date="2023-10" db="EMBL/GenBank/DDBJ databases">
        <title>complete genome sequence of Corynebacterium pseudokroppenstedtii P15-C1.</title>
        <authorList>
            <person name="Bruggemann H."/>
            <person name="Poehlein A."/>
        </authorList>
    </citation>
    <scope>NUCLEOTIDE SEQUENCE [LARGE SCALE GENOMIC DNA]</scope>
    <source>
        <strain evidence="2 3">P15_C1</strain>
    </source>
</reference>
<evidence type="ECO:0008006" key="4">
    <source>
        <dbReference type="Google" id="ProtNLM"/>
    </source>
</evidence>
<feature type="region of interest" description="Disordered" evidence="1">
    <location>
        <begin position="103"/>
        <end position="132"/>
    </location>
</feature>
<dbReference type="SUPFAM" id="SSF52777">
    <property type="entry name" value="CoA-dependent acyltransferases"/>
    <property type="match status" value="2"/>
</dbReference>
<evidence type="ECO:0000256" key="1">
    <source>
        <dbReference type="SAM" id="MobiDB-lite"/>
    </source>
</evidence>
<dbReference type="Gene3D" id="3.30.559.30">
    <property type="entry name" value="Nonribosomal peptide synthetase, condensation domain"/>
    <property type="match status" value="1"/>
</dbReference>
<dbReference type="RefSeq" id="WP_204087895.1">
    <property type="nucleotide sequence ID" value="NZ_CP137757.1"/>
</dbReference>
<dbReference type="KEGG" id="cpsk:Q0N40_01035"/>
<dbReference type="InterPro" id="IPR023213">
    <property type="entry name" value="CAT-like_dom_sf"/>
</dbReference>
<proteinExistence type="predicted"/>
<dbReference type="Gene3D" id="3.30.559.10">
    <property type="entry name" value="Chloramphenicol acetyltransferase-like domain"/>
    <property type="match status" value="1"/>
</dbReference>
<gene>
    <name evidence="2" type="ORF">Q0N40_01035</name>
</gene>